<feature type="transmembrane region" description="Helical" evidence="5">
    <location>
        <begin position="36"/>
        <end position="59"/>
    </location>
</feature>
<sequence>MIWLQFSFSAAVVVFAAIKLAEYGDIIAVRTKLGGLFVGTIFLAGATSLPELIASISAFQAGFPNLAAGNFFGSNMVNMMLLAMVDLINYQVPLLRRVAISHALTAALTMILMLVAIISILDEVDITIGWVGVDSLIIIGLYFGGIWLIQRENRGSSKAAPVAEPASDFPTLRRGVIGFFATAVVLILIVPTLVSASTDIAEITGLGTGFIGTALLSLVTSLPELIAALAAMRMNAYDMAIGNLFGSSVFNMLSLGIADFFYTDGRFLGAIDDNFVLVGLLGLLLTSMALVGNLARVERKFLFVEIDTIATIVVYLLGMYLLFIRGIGA</sequence>
<dbReference type="InterPro" id="IPR004481">
    <property type="entry name" value="K/Na/Ca-exchanger"/>
</dbReference>
<keyword evidence="2 5" id="KW-0812">Transmembrane</keyword>
<dbReference type="GO" id="GO:0005262">
    <property type="term" value="F:calcium channel activity"/>
    <property type="evidence" value="ECO:0007669"/>
    <property type="project" value="TreeGrafter"/>
</dbReference>
<evidence type="ECO:0000256" key="1">
    <source>
        <dbReference type="ARBA" id="ARBA00004141"/>
    </source>
</evidence>
<feature type="transmembrane region" description="Helical" evidence="5">
    <location>
        <begin position="209"/>
        <end position="232"/>
    </location>
</feature>
<protein>
    <recommendedName>
        <fullName evidence="6">Sodium/calcium exchanger membrane region domain-containing protein</fullName>
    </recommendedName>
</protein>
<dbReference type="AlphaFoldDB" id="A0A3B0UFT8"/>
<dbReference type="PANTHER" id="PTHR10846:SF8">
    <property type="entry name" value="INNER MEMBRANE PROTEIN YRBG"/>
    <property type="match status" value="1"/>
</dbReference>
<gene>
    <name evidence="7" type="ORF">MNBD_CHLOROFLEXI01-4238</name>
</gene>
<feature type="domain" description="Sodium/calcium exchanger membrane region" evidence="6">
    <location>
        <begin position="176"/>
        <end position="321"/>
    </location>
</feature>
<keyword evidence="4 5" id="KW-0472">Membrane</keyword>
<evidence type="ECO:0000256" key="5">
    <source>
        <dbReference type="SAM" id="Phobius"/>
    </source>
</evidence>
<evidence type="ECO:0000256" key="2">
    <source>
        <dbReference type="ARBA" id="ARBA00022692"/>
    </source>
</evidence>
<organism evidence="7">
    <name type="scientific">hydrothermal vent metagenome</name>
    <dbReference type="NCBI Taxonomy" id="652676"/>
    <lineage>
        <taxon>unclassified sequences</taxon>
        <taxon>metagenomes</taxon>
        <taxon>ecological metagenomes</taxon>
    </lineage>
</organism>
<evidence type="ECO:0000259" key="6">
    <source>
        <dbReference type="Pfam" id="PF01699"/>
    </source>
</evidence>
<dbReference type="GO" id="GO:0008273">
    <property type="term" value="F:calcium, potassium:sodium antiporter activity"/>
    <property type="evidence" value="ECO:0007669"/>
    <property type="project" value="TreeGrafter"/>
</dbReference>
<dbReference type="PANTHER" id="PTHR10846">
    <property type="entry name" value="SODIUM/POTASSIUM/CALCIUM EXCHANGER"/>
    <property type="match status" value="1"/>
</dbReference>
<keyword evidence="3 5" id="KW-1133">Transmembrane helix</keyword>
<comment type="subcellular location">
    <subcellularLocation>
        <location evidence="1">Membrane</location>
        <topology evidence="1">Multi-pass membrane protein</topology>
    </subcellularLocation>
</comment>
<feature type="transmembrane region" description="Helical" evidence="5">
    <location>
        <begin position="302"/>
        <end position="323"/>
    </location>
</feature>
<feature type="transmembrane region" description="Helical" evidence="5">
    <location>
        <begin position="100"/>
        <end position="121"/>
    </location>
</feature>
<feature type="transmembrane region" description="Helical" evidence="5">
    <location>
        <begin position="127"/>
        <end position="149"/>
    </location>
</feature>
<dbReference type="GO" id="GO:0005886">
    <property type="term" value="C:plasma membrane"/>
    <property type="evidence" value="ECO:0007669"/>
    <property type="project" value="TreeGrafter"/>
</dbReference>
<evidence type="ECO:0000313" key="7">
    <source>
        <dbReference type="EMBL" id="VAW29881.1"/>
    </source>
</evidence>
<dbReference type="EMBL" id="UOEU01000009">
    <property type="protein sequence ID" value="VAW29881.1"/>
    <property type="molecule type" value="Genomic_DNA"/>
</dbReference>
<feature type="transmembrane region" description="Helical" evidence="5">
    <location>
        <begin position="176"/>
        <end position="197"/>
    </location>
</feature>
<evidence type="ECO:0000256" key="3">
    <source>
        <dbReference type="ARBA" id="ARBA00022989"/>
    </source>
</evidence>
<dbReference type="GO" id="GO:0006874">
    <property type="term" value="P:intracellular calcium ion homeostasis"/>
    <property type="evidence" value="ECO:0007669"/>
    <property type="project" value="TreeGrafter"/>
</dbReference>
<dbReference type="InterPro" id="IPR004837">
    <property type="entry name" value="NaCa_Exmemb"/>
</dbReference>
<evidence type="ECO:0000256" key="4">
    <source>
        <dbReference type="ARBA" id="ARBA00023136"/>
    </source>
</evidence>
<accession>A0A3B0UFT8</accession>
<proteinExistence type="predicted"/>
<feature type="transmembrane region" description="Helical" evidence="5">
    <location>
        <begin position="71"/>
        <end position="88"/>
    </location>
</feature>
<feature type="transmembrane region" description="Helical" evidence="5">
    <location>
        <begin position="244"/>
        <end position="263"/>
    </location>
</feature>
<dbReference type="InterPro" id="IPR044880">
    <property type="entry name" value="NCX_ion-bd_dom_sf"/>
</dbReference>
<feature type="transmembrane region" description="Helical" evidence="5">
    <location>
        <begin position="6"/>
        <end position="24"/>
    </location>
</feature>
<feature type="domain" description="Sodium/calcium exchanger membrane region" evidence="6">
    <location>
        <begin position="3"/>
        <end position="146"/>
    </location>
</feature>
<dbReference type="Gene3D" id="1.20.1420.30">
    <property type="entry name" value="NCX, central ion-binding region"/>
    <property type="match status" value="1"/>
</dbReference>
<feature type="transmembrane region" description="Helical" evidence="5">
    <location>
        <begin position="275"/>
        <end position="295"/>
    </location>
</feature>
<name>A0A3B0UFT8_9ZZZZ</name>
<reference evidence="7" key="1">
    <citation type="submission" date="2018-06" db="EMBL/GenBank/DDBJ databases">
        <authorList>
            <person name="Zhirakovskaya E."/>
        </authorList>
    </citation>
    <scope>NUCLEOTIDE SEQUENCE</scope>
</reference>
<dbReference type="Pfam" id="PF01699">
    <property type="entry name" value="Na_Ca_ex"/>
    <property type="match status" value="2"/>
</dbReference>